<dbReference type="STRING" id="1160509.A0A3N4HD74"/>
<dbReference type="EMBL" id="ML119869">
    <property type="protein sequence ID" value="RPA72262.1"/>
    <property type="molecule type" value="Genomic_DNA"/>
</dbReference>
<gene>
    <name evidence="1" type="ORF">BJ508DRAFT_335207</name>
</gene>
<dbReference type="AlphaFoldDB" id="A0A3N4HD74"/>
<name>A0A3N4HD74_ASCIM</name>
<protein>
    <submittedName>
        <fullName evidence="1">Uncharacterized protein</fullName>
    </submittedName>
</protein>
<proteinExistence type="predicted"/>
<sequence>MPTIEVRFETLDDSGCTVFTLFEADLPSLGIGPGSQAYQNRSVVNTANGQVYRDVVRLKLVWKDPGTDAHICYVFEEDCNVMPGAWNPALGRNRLSGLSLRRKAYMATAPVEPVVLNVAETRHGVFKNIPT</sequence>
<evidence type="ECO:0000313" key="2">
    <source>
        <dbReference type="Proteomes" id="UP000275078"/>
    </source>
</evidence>
<keyword evidence="2" id="KW-1185">Reference proteome</keyword>
<accession>A0A3N4HD74</accession>
<dbReference type="Proteomes" id="UP000275078">
    <property type="component" value="Unassembled WGS sequence"/>
</dbReference>
<evidence type="ECO:0000313" key="1">
    <source>
        <dbReference type="EMBL" id="RPA72262.1"/>
    </source>
</evidence>
<reference evidence="1 2" key="1">
    <citation type="journal article" date="2018" name="Nat. Ecol. Evol.">
        <title>Pezizomycetes genomes reveal the molecular basis of ectomycorrhizal truffle lifestyle.</title>
        <authorList>
            <person name="Murat C."/>
            <person name="Payen T."/>
            <person name="Noel B."/>
            <person name="Kuo A."/>
            <person name="Morin E."/>
            <person name="Chen J."/>
            <person name="Kohler A."/>
            <person name="Krizsan K."/>
            <person name="Balestrini R."/>
            <person name="Da Silva C."/>
            <person name="Montanini B."/>
            <person name="Hainaut M."/>
            <person name="Levati E."/>
            <person name="Barry K.W."/>
            <person name="Belfiori B."/>
            <person name="Cichocki N."/>
            <person name="Clum A."/>
            <person name="Dockter R.B."/>
            <person name="Fauchery L."/>
            <person name="Guy J."/>
            <person name="Iotti M."/>
            <person name="Le Tacon F."/>
            <person name="Lindquist E.A."/>
            <person name="Lipzen A."/>
            <person name="Malagnac F."/>
            <person name="Mello A."/>
            <person name="Molinier V."/>
            <person name="Miyauchi S."/>
            <person name="Poulain J."/>
            <person name="Riccioni C."/>
            <person name="Rubini A."/>
            <person name="Sitrit Y."/>
            <person name="Splivallo R."/>
            <person name="Traeger S."/>
            <person name="Wang M."/>
            <person name="Zifcakova L."/>
            <person name="Wipf D."/>
            <person name="Zambonelli A."/>
            <person name="Paolocci F."/>
            <person name="Nowrousian M."/>
            <person name="Ottonello S."/>
            <person name="Baldrian P."/>
            <person name="Spatafora J.W."/>
            <person name="Henrissat B."/>
            <person name="Nagy L.G."/>
            <person name="Aury J.M."/>
            <person name="Wincker P."/>
            <person name="Grigoriev I.V."/>
            <person name="Bonfante P."/>
            <person name="Martin F.M."/>
        </authorList>
    </citation>
    <scope>NUCLEOTIDE SEQUENCE [LARGE SCALE GENOMIC DNA]</scope>
    <source>
        <strain evidence="1 2">RN42</strain>
    </source>
</reference>
<organism evidence="1 2">
    <name type="scientific">Ascobolus immersus RN42</name>
    <dbReference type="NCBI Taxonomy" id="1160509"/>
    <lineage>
        <taxon>Eukaryota</taxon>
        <taxon>Fungi</taxon>
        <taxon>Dikarya</taxon>
        <taxon>Ascomycota</taxon>
        <taxon>Pezizomycotina</taxon>
        <taxon>Pezizomycetes</taxon>
        <taxon>Pezizales</taxon>
        <taxon>Ascobolaceae</taxon>
        <taxon>Ascobolus</taxon>
    </lineage>
</organism>